<dbReference type="InterPro" id="IPR000872">
    <property type="entry name" value="Tafazzin"/>
</dbReference>
<keyword evidence="5" id="KW-0999">Mitochondrion inner membrane</keyword>
<dbReference type="SUPFAM" id="SSF69593">
    <property type="entry name" value="Glycerol-3-phosphate (1)-acyltransferase"/>
    <property type="match status" value="1"/>
</dbReference>
<feature type="domain" description="Phospholipid/glycerol acyltransferase" evidence="13">
    <location>
        <begin position="84"/>
        <end position="223"/>
    </location>
</feature>
<keyword evidence="9" id="KW-0012">Acyltransferase</keyword>
<keyword evidence="4" id="KW-1000">Mitochondrion outer membrane</keyword>
<dbReference type="EMBL" id="HBIC01055882">
    <property type="protein sequence ID" value="CAE0299810.1"/>
    <property type="molecule type" value="Transcribed_RNA"/>
</dbReference>
<evidence type="ECO:0000256" key="12">
    <source>
        <dbReference type="RuleBase" id="RU365062"/>
    </source>
</evidence>
<dbReference type="Pfam" id="PF01553">
    <property type="entry name" value="Acyltransferase"/>
    <property type="match status" value="1"/>
</dbReference>
<name>A0A7S3HMN4_9STRA</name>
<dbReference type="GO" id="GO:0005741">
    <property type="term" value="C:mitochondrial outer membrane"/>
    <property type="evidence" value="ECO:0007669"/>
    <property type="project" value="UniProtKB-SubCell"/>
</dbReference>
<comment type="subcellular location">
    <subcellularLocation>
        <location evidence="1">Mitochondrion inner membrane</location>
        <topology evidence="1">Peripheral membrane protein</topology>
        <orientation evidence="1">Intermembrane side</orientation>
    </subcellularLocation>
    <subcellularLocation>
        <location evidence="10">Mitochondrion outer membrane</location>
        <topology evidence="10">Peripheral membrane protein</topology>
        <orientation evidence="10">Intermembrane side</orientation>
    </subcellularLocation>
</comment>
<evidence type="ECO:0000256" key="11">
    <source>
        <dbReference type="ARBA" id="ARBA00047906"/>
    </source>
</evidence>
<organism evidence="14">
    <name type="scientific">Spumella elongata</name>
    <dbReference type="NCBI Taxonomy" id="89044"/>
    <lineage>
        <taxon>Eukaryota</taxon>
        <taxon>Sar</taxon>
        <taxon>Stramenopiles</taxon>
        <taxon>Ochrophyta</taxon>
        <taxon>Chrysophyceae</taxon>
        <taxon>Chromulinales</taxon>
        <taxon>Chromulinaceae</taxon>
        <taxon>Spumella</taxon>
    </lineage>
</organism>
<evidence type="ECO:0000256" key="6">
    <source>
        <dbReference type="ARBA" id="ARBA00023098"/>
    </source>
</evidence>
<keyword evidence="6" id="KW-0443">Lipid metabolism</keyword>
<gene>
    <name evidence="14" type="ORF">SELO1098_LOCUS28664</name>
</gene>
<protein>
    <recommendedName>
        <fullName evidence="12">Tafazzin family protein</fullName>
    </recommendedName>
</protein>
<dbReference type="PANTHER" id="PTHR12497">
    <property type="entry name" value="TAZ PROTEIN TAFAZZIN"/>
    <property type="match status" value="1"/>
</dbReference>
<evidence type="ECO:0000256" key="5">
    <source>
        <dbReference type="ARBA" id="ARBA00022792"/>
    </source>
</evidence>
<dbReference type="GO" id="GO:0005743">
    <property type="term" value="C:mitochondrial inner membrane"/>
    <property type="evidence" value="ECO:0007669"/>
    <property type="project" value="UniProtKB-SubCell"/>
</dbReference>
<dbReference type="AlphaFoldDB" id="A0A7S3HMN4"/>
<reference evidence="14" key="1">
    <citation type="submission" date="2021-01" db="EMBL/GenBank/DDBJ databases">
        <authorList>
            <person name="Corre E."/>
            <person name="Pelletier E."/>
            <person name="Niang G."/>
            <person name="Scheremetjew M."/>
            <person name="Finn R."/>
            <person name="Kale V."/>
            <person name="Holt S."/>
            <person name="Cochrane G."/>
            <person name="Meng A."/>
            <person name="Brown T."/>
            <person name="Cohen L."/>
        </authorList>
    </citation>
    <scope>NUCLEOTIDE SEQUENCE</scope>
    <source>
        <strain evidence="14">CCAP 955/1</strain>
    </source>
</reference>
<dbReference type="CDD" id="cd07989">
    <property type="entry name" value="LPLAT_AGPAT-like"/>
    <property type="match status" value="1"/>
</dbReference>
<evidence type="ECO:0000256" key="3">
    <source>
        <dbReference type="ARBA" id="ARBA00022679"/>
    </source>
</evidence>
<evidence type="ECO:0000256" key="8">
    <source>
        <dbReference type="ARBA" id="ARBA00023136"/>
    </source>
</evidence>
<dbReference type="InterPro" id="IPR002123">
    <property type="entry name" value="Plipid/glycerol_acylTrfase"/>
</dbReference>
<dbReference type="GO" id="GO:0006644">
    <property type="term" value="P:phospholipid metabolic process"/>
    <property type="evidence" value="ECO:0007669"/>
    <property type="project" value="InterPro"/>
</dbReference>
<comment type="catalytic activity">
    <reaction evidence="11">
        <text>1'-[1,2-diacyl-sn-glycero-3-phospho],3'-[1-acyl-sn-glycero-3-phospho]-glycerol + a 1,2-diacyl-sn-glycero-3-phosphocholine = a cardiolipin + a 1-acyl-sn-glycero-3-phosphocholine</text>
        <dbReference type="Rhea" id="RHEA:33731"/>
        <dbReference type="ChEBI" id="CHEBI:57643"/>
        <dbReference type="ChEBI" id="CHEBI:58168"/>
        <dbReference type="ChEBI" id="CHEBI:62237"/>
        <dbReference type="ChEBI" id="CHEBI:64743"/>
    </reaction>
    <physiologicalReaction direction="left-to-right" evidence="11">
        <dbReference type="Rhea" id="RHEA:33732"/>
    </physiologicalReaction>
    <physiologicalReaction direction="right-to-left" evidence="11">
        <dbReference type="Rhea" id="RHEA:33733"/>
    </physiologicalReaction>
</comment>
<comment type="similarity">
    <text evidence="2 12">Belongs to the taffazin family.</text>
</comment>
<proteinExistence type="inferred from homology"/>
<evidence type="ECO:0000256" key="7">
    <source>
        <dbReference type="ARBA" id="ARBA00023128"/>
    </source>
</evidence>
<evidence type="ECO:0000256" key="9">
    <source>
        <dbReference type="ARBA" id="ARBA00023315"/>
    </source>
</evidence>
<sequence length="332" mass="37568">MADEEPGNTGAKRSKGFMSKYSLADFANERKPELYTLASSIVLLVTTAAVRTFLFCLGDCKIKEDENYDNFLKKVTDREKGTPLLTVSNHRSLFDDPAIMSGILPLQLAVQPRYNRNAICSQEYCCVSKLPTPMHVYTGLGRVLPIKRGAGINQKLLLDFARLVAAGEWCHVFPEGGIWQWDTLGGRRNGHEKELGKLKWGIGKLIAHAPVTPEVVPFYFKGTETIYPQDENKVVKNKLPIPGHKVNIRFGEEIRFDDLIAEHEKVYGALWKYKASLKQESTYGTEKESEFHEYWDSRPEDLLLYAKITSRIEEALTKLNDAHLLEHGPSKP</sequence>
<evidence type="ECO:0000256" key="2">
    <source>
        <dbReference type="ARBA" id="ARBA00010524"/>
    </source>
</evidence>
<dbReference type="PRINTS" id="PR00979">
    <property type="entry name" value="TAFAZZIN"/>
</dbReference>
<evidence type="ECO:0000256" key="10">
    <source>
        <dbReference type="ARBA" id="ARBA00024323"/>
    </source>
</evidence>
<keyword evidence="3" id="KW-0808">Transferase</keyword>
<keyword evidence="8" id="KW-0472">Membrane</keyword>
<evidence type="ECO:0000313" key="14">
    <source>
        <dbReference type="EMBL" id="CAE0299810.1"/>
    </source>
</evidence>
<evidence type="ECO:0000256" key="4">
    <source>
        <dbReference type="ARBA" id="ARBA00022787"/>
    </source>
</evidence>
<dbReference type="GO" id="GO:0008374">
    <property type="term" value="F:O-acyltransferase activity"/>
    <property type="evidence" value="ECO:0007669"/>
    <property type="project" value="TreeGrafter"/>
</dbReference>
<keyword evidence="7" id="KW-0496">Mitochondrion</keyword>
<dbReference type="SMART" id="SM00563">
    <property type="entry name" value="PlsC"/>
    <property type="match status" value="1"/>
</dbReference>
<dbReference type="PANTHER" id="PTHR12497:SF0">
    <property type="entry name" value="TAFAZZIN"/>
    <property type="match status" value="1"/>
</dbReference>
<accession>A0A7S3HMN4</accession>
<evidence type="ECO:0000259" key="13">
    <source>
        <dbReference type="SMART" id="SM00563"/>
    </source>
</evidence>
<evidence type="ECO:0000256" key="1">
    <source>
        <dbReference type="ARBA" id="ARBA00004137"/>
    </source>
</evidence>